<accession>A0ACB8P7L5</accession>
<gene>
    <name evidence="1" type="ORF">KPL71_002571</name>
</gene>
<evidence type="ECO:0000313" key="1">
    <source>
        <dbReference type="EMBL" id="KAH9805918.1"/>
    </source>
</evidence>
<organism evidence="1 2">
    <name type="scientific">Citrus sinensis</name>
    <name type="common">Sweet orange</name>
    <name type="synonym">Citrus aurantium var. sinensis</name>
    <dbReference type="NCBI Taxonomy" id="2711"/>
    <lineage>
        <taxon>Eukaryota</taxon>
        <taxon>Viridiplantae</taxon>
        <taxon>Streptophyta</taxon>
        <taxon>Embryophyta</taxon>
        <taxon>Tracheophyta</taxon>
        <taxon>Spermatophyta</taxon>
        <taxon>Magnoliopsida</taxon>
        <taxon>eudicotyledons</taxon>
        <taxon>Gunneridae</taxon>
        <taxon>Pentapetalae</taxon>
        <taxon>rosids</taxon>
        <taxon>malvids</taxon>
        <taxon>Sapindales</taxon>
        <taxon>Rutaceae</taxon>
        <taxon>Aurantioideae</taxon>
        <taxon>Citrus</taxon>
    </lineage>
</organism>
<protein>
    <submittedName>
        <fullName evidence="1">Replication protein A 32 kDa subunit B</fullName>
    </submittedName>
</protein>
<reference evidence="2" key="1">
    <citation type="journal article" date="2023" name="Hortic. Res.">
        <title>A chromosome-level phased genome enabling allele-level studies in sweet orange: a case study on citrus Huanglongbing tolerance.</title>
        <authorList>
            <person name="Wu B."/>
            <person name="Yu Q."/>
            <person name="Deng Z."/>
            <person name="Duan Y."/>
            <person name="Luo F."/>
            <person name="Gmitter F. Jr."/>
        </authorList>
    </citation>
    <scope>NUCLEOTIDE SEQUENCE [LARGE SCALE GENOMIC DNA]</scope>
    <source>
        <strain evidence="2">cv. Valencia</strain>
    </source>
</reference>
<name>A0ACB8P7L5_CITSI</name>
<dbReference type="Proteomes" id="UP000829398">
    <property type="component" value="Chromosome 1"/>
</dbReference>
<dbReference type="EMBL" id="CM039170">
    <property type="protein sequence ID" value="KAH9805918.1"/>
    <property type="molecule type" value="Genomic_DNA"/>
</dbReference>
<proteinExistence type="predicted"/>
<sequence length="247" mass="27580">MYSGEFDGAAAFSGGGFMPSQATTVPDPSSSFSKNRNVRTLLPMTVKQLSELSSNDESSASIDGADVNTITVVGIVCDMQDKEPQFIFLIDDGTGRIECSRWAHEQMEFNEVNQISQLINSARLILSVTRKGMYVRVYGHLKAFQDKRSLNAYSLRPIIDFNEITSHFVECIYVQLYNTSFDEGKSIDQMVLNFLRRPEFLANNNGVHRNVISQQLNLPMDKLMSLSLSLSHVFSPIKLSAMQNGTS</sequence>
<keyword evidence="2" id="KW-1185">Reference proteome</keyword>
<evidence type="ECO:0000313" key="2">
    <source>
        <dbReference type="Proteomes" id="UP000829398"/>
    </source>
</evidence>
<comment type="caution">
    <text evidence="1">The sequence shown here is derived from an EMBL/GenBank/DDBJ whole genome shotgun (WGS) entry which is preliminary data.</text>
</comment>